<accession>A0A7Y9B0E8</accession>
<proteinExistence type="predicted"/>
<dbReference type="Proteomes" id="UP000526307">
    <property type="component" value="Unassembled WGS sequence"/>
</dbReference>
<comment type="caution">
    <text evidence="3">The sequence shown here is derived from an EMBL/GenBank/DDBJ whole genome shotgun (WGS) entry which is preliminary data.</text>
</comment>
<evidence type="ECO:0000259" key="2">
    <source>
        <dbReference type="Pfam" id="PF18818"/>
    </source>
</evidence>
<keyword evidence="4" id="KW-1185">Reference proteome</keyword>
<sequence>MASNQTKEFRKSVADMFVKGLSEEGLNWKQGWATTGELRNAVSNRHYRGLNEFYLKLVSMVHGYKDPRWMTFNQIRDEGYHLEKGSKGAKVEYWFPFDTIKKKGGSFEEKERLINEGERKKEDFSLVAKYYTVFNGDNISGLPEIELPKNEIEPSVVLEQISRGMNVEIYNDGEDRAFYRPSTDDIHLPLPEVFSSDNEYNAVAFHELGHATGHESRLNRDQSGVFGTSAYAKEELVAEITSAFMAETTGISLEDMNMENHKAYVNGWIASIEDDPEYLMKAISQAHDAADYMQQFVSEKEIEKMISEEKHPDIYTFGTLPRQFSPLSDTFPETSLSINEALAMAYNQTDIAKGLWKLNLPSETNPWLKDTYECKGFIEADGYQEKKDGKVEDIYSPCVYKMKWDETEDTYKISEEVGAFTRIPTYNEFKTMYNLSDEDYIALAKEVSGIEISSSPEELNKIGFNSKPDNKDYLNSVGDIYLKCIEEKGFVSVPERTYESFNTINASNVHIGYGDNEFDIEVDKNTPIYVTDDTSLESTKGLEFIGSTCYEDSASCILDKYELFNSDLSDNPIGANFFRTENSELVIELISDDCYMKGFYPNNPFYKDNNIEKGELHNLYNKQVGTLKLAEMGENKAHSKAASLNKDTGLEI</sequence>
<dbReference type="AlphaFoldDB" id="A0A7Y9B0E8"/>
<feature type="domain" description="Polyvalent protein metallopeptidase" evidence="2">
    <location>
        <begin position="159"/>
        <end position="284"/>
    </location>
</feature>
<feature type="domain" description="N-terminal" evidence="1">
    <location>
        <begin position="8"/>
        <end position="134"/>
    </location>
</feature>
<reference evidence="3 4" key="1">
    <citation type="submission" date="2020-06" db="EMBL/GenBank/DDBJ databases">
        <title>Mogibacterium timidum strain W9173 genomic sequence.</title>
        <authorList>
            <person name="Wade W.G."/>
            <person name="Johnston C.D."/>
            <person name="Chen T."/>
            <person name="Dewhirst F.E."/>
        </authorList>
    </citation>
    <scope>NUCLEOTIDE SEQUENCE [LARGE SCALE GENOMIC DNA]</scope>
    <source>
        <strain evidence="3 4">W9173</strain>
    </source>
</reference>
<dbReference type="Pfam" id="PF18818">
    <property type="entry name" value="MPTase-PolyVal"/>
    <property type="match status" value="1"/>
</dbReference>
<dbReference type="GO" id="GO:0003697">
    <property type="term" value="F:single-stranded DNA binding"/>
    <property type="evidence" value="ECO:0007669"/>
    <property type="project" value="InterPro"/>
</dbReference>
<evidence type="ECO:0000313" key="3">
    <source>
        <dbReference type="EMBL" id="NWO23028.1"/>
    </source>
</evidence>
<dbReference type="Pfam" id="PF08401">
    <property type="entry name" value="ArdcN"/>
    <property type="match status" value="1"/>
</dbReference>
<evidence type="ECO:0000313" key="4">
    <source>
        <dbReference type="Proteomes" id="UP000526307"/>
    </source>
</evidence>
<dbReference type="InterPro" id="IPR013610">
    <property type="entry name" value="ArdC_N"/>
</dbReference>
<gene>
    <name evidence="3" type="ORF">HW270_02895</name>
</gene>
<dbReference type="EMBL" id="JABXYR010000001">
    <property type="protein sequence ID" value="NWO23028.1"/>
    <property type="molecule type" value="Genomic_DNA"/>
</dbReference>
<dbReference type="InterPro" id="IPR041459">
    <property type="entry name" value="MPTase-PolyVal"/>
</dbReference>
<organism evidence="3 4">
    <name type="scientific">Mogibacterium timidum</name>
    <dbReference type="NCBI Taxonomy" id="35519"/>
    <lineage>
        <taxon>Bacteria</taxon>
        <taxon>Bacillati</taxon>
        <taxon>Bacillota</taxon>
        <taxon>Clostridia</taxon>
        <taxon>Peptostreptococcales</taxon>
        <taxon>Anaerovoracaceae</taxon>
        <taxon>Mogibacterium</taxon>
    </lineage>
</organism>
<name>A0A7Y9B0E8_9FIRM</name>
<evidence type="ECO:0000259" key="1">
    <source>
        <dbReference type="Pfam" id="PF08401"/>
    </source>
</evidence>
<protein>
    <submittedName>
        <fullName evidence="3">DUF1738 domain-containing protein</fullName>
    </submittedName>
</protein>
<dbReference type="RefSeq" id="WP_178978259.1">
    <property type="nucleotide sequence ID" value="NZ_JABXYR010000001.1"/>
</dbReference>